<reference evidence="2" key="1">
    <citation type="journal article" date="2020" name="Nat. Commun.">
        <title>Genome assembly of wild tea tree DASZ reveals pedigree and selection history of tea varieties.</title>
        <authorList>
            <person name="Zhang W."/>
            <person name="Zhang Y."/>
            <person name="Qiu H."/>
            <person name="Guo Y."/>
            <person name="Wan H."/>
            <person name="Zhang X."/>
            <person name="Scossa F."/>
            <person name="Alseekh S."/>
            <person name="Zhang Q."/>
            <person name="Wang P."/>
            <person name="Xu L."/>
            <person name="Schmidt M.H."/>
            <person name="Jia X."/>
            <person name="Li D."/>
            <person name="Zhu A."/>
            <person name="Guo F."/>
            <person name="Chen W."/>
            <person name="Ni D."/>
            <person name="Usadel B."/>
            <person name="Fernie A.R."/>
            <person name="Wen W."/>
        </authorList>
    </citation>
    <scope>NUCLEOTIDE SEQUENCE [LARGE SCALE GENOMIC DNA]</scope>
    <source>
        <strain evidence="2">cv. G240</strain>
    </source>
</reference>
<dbReference type="AlphaFoldDB" id="A0A7J7FVZ6"/>
<accession>A0A7J7FVZ6</accession>
<protein>
    <submittedName>
        <fullName evidence="1">Uncharacterized protein</fullName>
    </submittedName>
</protein>
<organism evidence="1 2">
    <name type="scientific">Camellia sinensis</name>
    <name type="common">Tea plant</name>
    <name type="synonym">Thea sinensis</name>
    <dbReference type="NCBI Taxonomy" id="4442"/>
    <lineage>
        <taxon>Eukaryota</taxon>
        <taxon>Viridiplantae</taxon>
        <taxon>Streptophyta</taxon>
        <taxon>Embryophyta</taxon>
        <taxon>Tracheophyta</taxon>
        <taxon>Spermatophyta</taxon>
        <taxon>Magnoliopsida</taxon>
        <taxon>eudicotyledons</taxon>
        <taxon>Gunneridae</taxon>
        <taxon>Pentapetalae</taxon>
        <taxon>asterids</taxon>
        <taxon>Ericales</taxon>
        <taxon>Theaceae</taxon>
        <taxon>Camellia</taxon>
    </lineage>
</organism>
<keyword evidence="2" id="KW-1185">Reference proteome</keyword>
<evidence type="ECO:0000313" key="1">
    <source>
        <dbReference type="EMBL" id="KAF5932563.1"/>
    </source>
</evidence>
<comment type="caution">
    <text evidence="1">The sequence shown here is derived from an EMBL/GenBank/DDBJ whole genome shotgun (WGS) entry which is preliminary data.</text>
</comment>
<reference evidence="1 2" key="2">
    <citation type="submission" date="2020-07" db="EMBL/GenBank/DDBJ databases">
        <title>Genome assembly of wild tea tree DASZ reveals pedigree and selection history of tea varieties.</title>
        <authorList>
            <person name="Zhang W."/>
        </authorList>
    </citation>
    <scope>NUCLEOTIDE SEQUENCE [LARGE SCALE GENOMIC DNA]</scope>
    <source>
        <strain evidence="2">cv. G240</strain>
        <tissue evidence="1">Leaf</tissue>
    </source>
</reference>
<name>A0A7J7FVZ6_CAMSI</name>
<sequence length="59" mass="6617">MHMCEVGWETLPVVVVDSLLIWSSHDGERRLSLLASRPEPWQYSSCPLSNLGQPRSAGH</sequence>
<proteinExistence type="predicted"/>
<evidence type="ECO:0000313" key="2">
    <source>
        <dbReference type="Proteomes" id="UP000593564"/>
    </source>
</evidence>
<gene>
    <name evidence="1" type="ORF">HYC85_028734</name>
</gene>
<dbReference type="EMBL" id="JACBKZ010000014">
    <property type="protein sequence ID" value="KAF5932563.1"/>
    <property type="molecule type" value="Genomic_DNA"/>
</dbReference>
<dbReference type="Proteomes" id="UP000593564">
    <property type="component" value="Unassembled WGS sequence"/>
</dbReference>